<proteinExistence type="predicted"/>
<dbReference type="AlphaFoldDB" id="A0A4Z2FHH8"/>
<dbReference type="EMBL" id="SRLO01001173">
    <property type="protein sequence ID" value="TNN40619.1"/>
    <property type="molecule type" value="Genomic_DNA"/>
</dbReference>
<evidence type="ECO:0000313" key="2">
    <source>
        <dbReference type="EMBL" id="TNN40619.1"/>
    </source>
</evidence>
<feature type="region of interest" description="Disordered" evidence="1">
    <location>
        <begin position="204"/>
        <end position="243"/>
    </location>
</feature>
<accession>A0A4Z2FHH8</accession>
<evidence type="ECO:0000313" key="3">
    <source>
        <dbReference type="Proteomes" id="UP000314294"/>
    </source>
</evidence>
<sequence length="243" mass="26721">MSSLAPDKEVDGMLLMTTGSPVISTERLALTLEIFLRVTLMDMMMILMPEHTCRPVYLSTRLPAHSSTCTLVYLSTRLPVHSSTCTRFYIVSFIRSLPSSFFNSWKLTAVCFLSNRVIGGDELDDVSGDGLADRRPQHAVVSVQKLHGLEVRRPDPHDDDRQRQARRPDDGVPGLIEVGDLAVGEDEEDRVLLQRDRHGGGVALRALGGDGGDVVDEGREVCGSGESQLRHHHPVGLDDPIDT</sequence>
<organism evidence="2 3">
    <name type="scientific">Liparis tanakae</name>
    <name type="common">Tanaka's snailfish</name>
    <dbReference type="NCBI Taxonomy" id="230148"/>
    <lineage>
        <taxon>Eukaryota</taxon>
        <taxon>Metazoa</taxon>
        <taxon>Chordata</taxon>
        <taxon>Craniata</taxon>
        <taxon>Vertebrata</taxon>
        <taxon>Euteleostomi</taxon>
        <taxon>Actinopterygii</taxon>
        <taxon>Neopterygii</taxon>
        <taxon>Teleostei</taxon>
        <taxon>Neoteleostei</taxon>
        <taxon>Acanthomorphata</taxon>
        <taxon>Eupercaria</taxon>
        <taxon>Perciformes</taxon>
        <taxon>Cottioidei</taxon>
        <taxon>Cottales</taxon>
        <taxon>Liparidae</taxon>
        <taxon>Liparis</taxon>
    </lineage>
</organism>
<keyword evidence="3" id="KW-1185">Reference proteome</keyword>
<reference evidence="2 3" key="1">
    <citation type="submission" date="2019-03" db="EMBL/GenBank/DDBJ databases">
        <title>First draft genome of Liparis tanakae, snailfish: a comprehensive survey of snailfish specific genes.</title>
        <authorList>
            <person name="Kim W."/>
            <person name="Song I."/>
            <person name="Jeong J.-H."/>
            <person name="Kim D."/>
            <person name="Kim S."/>
            <person name="Ryu S."/>
            <person name="Song J.Y."/>
            <person name="Lee S.K."/>
        </authorList>
    </citation>
    <scope>NUCLEOTIDE SEQUENCE [LARGE SCALE GENOMIC DNA]</scope>
    <source>
        <tissue evidence="2">Muscle</tissue>
    </source>
</reference>
<feature type="compositionally biased region" description="Basic and acidic residues" evidence="1">
    <location>
        <begin position="149"/>
        <end position="170"/>
    </location>
</feature>
<name>A0A4Z2FHH8_9TELE</name>
<feature type="region of interest" description="Disordered" evidence="1">
    <location>
        <begin position="149"/>
        <end position="176"/>
    </location>
</feature>
<evidence type="ECO:0000256" key="1">
    <source>
        <dbReference type="SAM" id="MobiDB-lite"/>
    </source>
</evidence>
<protein>
    <submittedName>
        <fullName evidence="2">Uncharacterized protein</fullName>
    </submittedName>
</protein>
<comment type="caution">
    <text evidence="2">The sequence shown here is derived from an EMBL/GenBank/DDBJ whole genome shotgun (WGS) entry which is preliminary data.</text>
</comment>
<dbReference type="Proteomes" id="UP000314294">
    <property type="component" value="Unassembled WGS sequence"/>
</dbReference>
<gene>
    <name evidence="2" type="ORF">EYF80_049209</name>
</gene>